<dbReference type="EMBL" id="BKCF01000001">
    <property type="protein sequence ID" value="GEQ84915.1"/>
    <property type="molecule type" value="Genomic_DNA"/>
</dbReference>
<proteinExistence type="predicted"/>
<keyword evidence="2" id="KW-1185">Reference proteome</keyword>
<organism evidence="1 2">
    <name type="scientific">Patiriisocius marinistellae</name>
    <dbReference type="NCBI Taxonomy" id="2494560"/>
    <lineage>
        <taxon>Bacteria</taxon>
        <taxon>Pseudomonadati</taxon>
        <taxon>Bacteroidota</taxon>
        <taxon>Flavobacteriia</taxon>
        <taxon>Flavobacteriales</taxon>
        <taxon>Flavobacteriaceae</taxon>
        <taxon>Patiriisocius</taxon>
    </lineage>
</organism>
<dbReference type="RefSeq" id="WP_151892850.1">
    <property type="nucleotide sequence ID" value="NZ_BKCF01000001.1"/>
</dbReference>
<name>A0A5J4FXZ4_9FLAO</name>
<gene>
    <name evidence="1" type="ORF">ULMS_04230</name>
</gene>
<dbReference type="PROSITE" id="PS51257">
    <property type="entry name" value="PROKAR_LIPOPROTEIN"/>
    <property type="match status" value="1"/>
</dbReference>
<dbReference type="SUPFAM" id="SSF48695">
    <property type="entry name" value="Multiheme cytochromes"/>
    <property type="match status" value="1"/>
</dbReference>
<dbReference type="Proteomes" id="UP000326994">
    <property type="component" value="Unassembled WGS sequence"/>
</dbReference>
<evidence type="ECO:0000313" key="1">
    <source>
        <dbReference type="EMBL" id="GEQ84915.1"/>
    </source>
</evidence>
<reference evidence="1 2" key="1">
    <citation type="submission" date="2019-08" db="EMBL/GenBank/DDBJ databases">
        <title>Ulvibacter marinistellae sp. nov., isolated from a starfish, Patiria pectinifera.</title>
        <authorList>
            <person name="Kawano K."/>
            <person name="Ushijima N."/>
            <person name="Kihara M."/>
            <person name="Itoh H."/>
        </authorList>
    </citation>
    <scope>NUCLEOTIDE SEQUENCE [LARGE SCALE GENOMIC DNA]</scope>
    <source>
        <strain evidence="1 2">KK4</strain>
    </source>
</reference>
<sequence>MKKATTFVLLSFLIIIVFFSCGEDDEYISIVDPLPVSEVHVDLQNVPYPKLSDYNFFEGSISELNARFDVIPYQPISSLFSDYAHKKRFLWMPHGVKASYVSDGKALNFPTNAVLIKSFYYNNVQPSGDTKIMETRLMIKKDEGWVFAEYIWNDEQTDAFLDVNGDGDNIPIEWIEGGVSRSLFYHIPAQSECFTCHKDENATFAISPIGLKPQSLNSDFIYENGTVNQLQKLIDVGYLEDNLPSIVSSVIDYNDTSKPLDLRARSYFDINCASCHSDGGHCNYRRFRFAFNLTENDDGNLGICVVPDDLNVPNYQNSKLVDPGNPENSMLLFRISTNQEQYRMPLLGRRIVHEEGVLLIDEWITSLNQICN</sequence>
<accession>A0A5J4FXZ4</accession>
<comment type="caution">
    <text evidence="1">The sequence shown here is derived from an EMBL/GenBank/DDBJ whole genome shotgun (WGS) entry which is preliminary data.</text>
</comment>
<dbReference type="AlphaFoldDB" id="A0A5J4FXZ4"/>
<evidence type="ECO:0000313" key="2">
    <source>
        <dbReference type="Proteomes" id="UP000326994"/>
    </source>
</evidence>
<dbReference type="OrthoDB" id="338827at2"/>
<dbReference type="InterPro" id="IPR036280">
    <property type="entry name" value="Multihaem_cyt_sf"/>
</dbReference>
<protein>
    <submittedName>
        <fullName evidence="1">Uncharacterized protein</fullName>
    </submittedName>
</protein>